<evidence type="ECO:0000256" key="1">
    <source>
        <dbReference type="ARBA" id="ARBA00004236"/>
    </source>
</evidence>
<proteinExistence type="predicted"/>
<keyword evidence="5" id="KW-0472">Membrane</keyword>
<dbReference type="Gene3D" id="2.60.40.2860">
    <property type="match status" value="1"/>
</dbReference>
<organism evidence="9 10">
    <name type="scientific">Babesia ovata</name>
    <dbReference type="NCBI Taxonomy" id="189622"/>
    <lineage>
        <taxon>Eukaryota</taxon>
        <taxon>Sar</taxon>
        <taxon>Alveolata</taxon>
        <taxon>Apicomplexa</taxon>
        <taxon>Aconoidasida</taxon>
        <taxon>Piroplasmida</taxon>
        <taxon>Babesiidae</taxon>
        <taxon>Babesia</taxon>
    </lineage>
</organism>
<evidence type="ECO:0000256" key="3">
    <source>
        <dbReference type="ARBA" id="ARBA00022475"/>
    </source>
</evidence>
<keyword evidence="3" id="KW-1003">Cell membrane</keyword>
<evidence type="ECO:0000256" key="5">
    <source>
        <dbReference type="ARBA" id="ARBA00023136"/>
    </source>
</evidence>
<dbReference type="GO" id="GO:0005886">
    <property type="term" value="C:plasma membrane"/>
    <property type="evidence" value="ECO:0007669"/>
    <property type="project" value="UniProtKB-SubCell"/>
</dbReference>
<name>A0A2H6KI23_9APIC</name>
<evidence type="ECO:0000256" key="2">
    <source>
        <dbReference type="ARBA" id="ARBA00004241"/>
    </source>
</evidence>
<evidence type="ECO:0000256" key="4">
    <source>
        <dbReference type="ARBA" id="ARBA00022729"/>
    </source>
</evidence>
<protein>
    <recommendedName>
        <fullName evidence="8">6-Cys domain-containing protein</fullName>
    </recommendedName>
</protein>
<dbReference type="PROSITE" id="PS51701">
    <property type="entry name" value="6_CYS"/>
    <property type="match status" value="1"/>
</dbReference>
<dbReference type="VEuPathDB" id="PiroplasmaDB:BOVATA_041390"/>
<dbReference type="Proteomes" id="UP000236319">
    <property type="component" value="Unassembled WGS sequence"/>
</dbReference>
<comment type="subcellular location">
    <subcellularLocation>
        <location evidence="1">Cell membrane</location>
    </subcellularLocation>
    <subcellularLocation>
        <location evidence="2">Cell surface</location>
    </subcellularLocation>
</comment>
<dbReference type="AlphaFoldDB" id="A0A2H6KI23"/>
<dbReference type="RefSeq" id="XP_028868889.1">
    <property type="nucleotide sequence ID" value="XM_029013056.1"/>
</dbReference>
<dbReference type="Pfam" id="PF07422">
    <property type="entry name" value="s48_45"/>
    <property type="match status" value="1"/>
</dbReference>
<dbReference type="OrthoDB" id="365660at2759"/>
<keyword evidence="6" id="KW-1015">Disulfide bond</keyword>
<sequence>MSKSPIGFLCEGRIEPQQCMKVLLDENGGVVTAPTPSYDRTSSVHWPWVVAAYSWELGLPPFNGECKCVDRETGEVKAKIEIRSKTDYICDIASRVFRDGYHPIRGPWCSVVLHPGSTLTIRVPTADVNSASIKEPSYEDLYMDIDEDVSSVTFSQLPSTYEFDTGFYPNDLTTLIQLASVHSFDIYDEICYDEALVGDALELDVSQMHRGEVKLTYHLGKPLALRDGENSFFYHWALKSRKENIPDNIRAMVQVSFAFTHSYQIVGCDNGAESVFDAAFNQKHCSVKSMANGIGDIYECIYRDMMDAKQAGIHCRPDEMLMPTNCESMGYDLQSNQVMPFPGSVRNSTLHPMMGFQVFYFGFRKSSSISYACICVDQRGYERSRLILESNRQVRYTYTVRQEEASDTLFPYLLMPLNEMGLSGQGLTSPMLLMLNNISKKDITIHVGTTLSINCENDVTPFLRFGESSYYSVLSTTIPTKWLPKQSNVFYYTIHQVPSGPEVVHKAYNDTIATTPGGFRVIYNENVSTTGYQRLIIEYRQGSILISKDLQHKKYVPMTFVCGKALQQFDLFVTGNEYTSDVFASTTSNIVRPSVLYTWHVVEVKIETTDPYMQGCGVTYESTDLFKPETPKLYDGVGQSQFGCKIDLQDAKEAAFYCPAPYVLDPPNCFGQVLVDGSITNLVDVSKSLRASRSNHFVILRFESSKLKLAETLRQTPPLECRCVTVKGIILSTIQIENYYAK</sequence>
<evidence type="ECO:0000313" key="9">
    <source>
        <dbReference type="EMBL" id="GBE62646.1"/>
    </source>
</evidence>
<feature type="domain" description="6-Cys" evidence="8">
    <location>
        <begin position="612"/>
        <end position="742"/>
    </location>
</feature>
<comment type="caution">
    <text evidence="9">The sequence shown here is derived from an EMBL/GenBank/DDBJ whole genome shotgun (WGS) entry which is preliminary data.</text>
</comment>
<dbReference type="GeneID" id="39876416"/>
<keyword evidence="10" id="KW-1185">Reference proteome</keyword>
<keyword evidence="4" id="KW-0732">Signal</keyword>
<gene>
    <name evidence="9" type="ORF">BOVATA_041390</name>
</gene>
<keyword evidence="7" id="KW-0325">Glycoprotein</keyword>
<dbReference type="GO" id="GO:0009986">
    <property type="term" value="C:cell surface"/>
    <property type="evidence" value="ECO:0007669"/>
    <property type="project" value="UniProtKB-SubCell"/>
</dbReference>
<dbReference type="InterPro" id="IPR010884">
    <property type="entry name" value="6_CYS_dom"/>
</dbReference>
<evidence type="ECO:0000256" key="6">
    <source>
        <dbReference type="ARBA" id="ARBA00023157"/>
    </source>
</evidence>
<dbReference type="EMBL" id="BDSA01000006">
    <property type="protein sequence ID" value="GBE62646.1"/>
    <property type="molecule type" value="Genomic_DNA"/>
</dbReference>
<evidence type="ECO:0000256" key="7">
    <source>
        <dbReference type="ARBA" id="ARBA00023180"/>
    </source>
</evidence>
<dbReference type="InterPro" id="IPR038160">
    <property type="entry name" value="6_CYS_dom_sf"/>
</dbReference>
<reference evidence="9 10" key="1">
    <citation type="journal article" date="2017" name="BMC Genomics">
        <title>Whole-genome assembly of Babesia ovata and comparative genomics between closely related pathogens.</title>
        <authorList>
            <person name="Yamagishi J."/>
            <person name="Asada M."/>
            <person name="Hakimi H."/>
            <person name="Tanaka T.Q."/>
            <person name="Sugimoto C."/>
            <person name="Kawazu S."/>
        </authorList>
    </citation>
    <scope>NUCLEOTIDE SEQUENCE [LARGE SCALE GENOMIC DNA]</scope>
    <source>
        <strain evidence="9 10">Miyake</strain>
    </source>
</reference>
<evidence type="ECO:0000313" key="10">
    <source>
        <dbReference type="Proteomes" id="UP000236319"/>
    </source>
</evidence>
<accession>A0A2H6KI23</accession>
<evidence type="ECO:0000259" key="8">
    <source>
        <dbReference type="PROSITE" id="PS51701"/>
    </source>
</evidence>